<dbReference type="InterPro" id="IPR041588">
    <property type="entry name" value="Integrase_H2C2"/>
</dbReference>
<feature type="compositionally biased region" description="Basic and acidic residues" evidence="2">
    <location>
        <begin position="567"/>
        <end position="579"/>
    </location>
</feature>
<feature type="domain" description="Integrase catalytic" evidence="3">
    <location>
        <begin position="247"/>
        <end position="406"/>
    </location>
</feature>
<dbReference type="Gene3D" id="1.10.340.70">
    <property type="match status" value="1"/>
</dbReference>
<dbReference type="Pfam" id="PF17921">
    <property type="entry name" value="Integrase_H2C2"/>
    <property type="match status" value="1"/>
</dbReference>
<dbReference type="Gene3D" id="3.30.420.10">
    <property type="entry name" value="Ribonuclease H-like superfamily/Ribonuclease H"/>
    <property type="match status" value="1"/>
</dbReference>
<organism evidence="4 5">
    <name type="scientific">Priapulus caudatus</name>
    <name type="common">Priapulid worm</name>
    <dbReference type="NCBI Taxonomy" id="37621"/>
    <lineage>
        <taxon>Eukaryota</taxon>
        <taxon>Metazoa</taxon>
        <taxon>Ecdysozoa</taxon>
        <taxon>Scalidophora</taxon>
        <taxon>Priapulida</taxon>
        <taxon>Priapulimorpha</taxon>
        <taxon>Priapulimorphida</taxon>
        <taxon>Priapulidae</taxon>
        <taxon>Priapulus</taxon>
    </lineage>
</organism>
<protein>
    <recommendedName>
        <fullName evidence="1">RNA-directed DNA polymerase</fullName>
        <ecNumber evidence="1">2.7.7.49</ecNumber>
    </recommendedName>
</protein>
<dbReference type="SUPFAM" id="SSF53098">
    <property type="entry name" value="Ribonuclease H-like"/>
    <property type="match status" value="1"/>
</dbReference>
<dbReference type="EC" id="2.7.7.49" evidence="1"/>
<dbReference type="Pfam" id="PF00665">
    <property type="entry name" value="rve"/>
    <property type="match status" value="1"/>
</dbReference>
<dbReference type="PANTHER" id="PTHR37984">
    <property type="entry name" value="PROTEIN CBG26694"/>
    <property type="match status" value="1"/>
</dbReference>
<evidence type="ECO:0000256" key="1">
    <source>
        <dbReference type="ARBA" id="ARBA00012493"/>
    </source>
</evidence>
<evidence type="ECO:0000313" key="4">
    <source>
        <dbReference type="Proteomes" id="UP000695022"/>
    </source>
</evidence>
<dbReference type="PANTHER" id="PTHR37984:SF15">
    <property type="entry name" value="INTEGRASE CATALYTIC DOMAIN-CONTAINING PROTEIN"/>
    <property type="match status" value="1"/>
</dbReference>
<dbReference type="RefSeq" id="XP_014677591.1">
    <property type="nucleotide sequence ID" value="XM_014822105.1"/>
</dbReference>
<sequence length="760" mass="86200">MKCEVKPPSRGAAAAAVGAGTPRRGGTAQRSARRGRGTNTRDVGEKRSARRGRGTNTRDVGEKGSARRRRGKNIRHEEEGSVKCCRMKRVNASQPNMEQWSDEQLRRWQQEDATIKLVSSLKKDHVARPRYDALAGASWEGKSYWSLWDRLELRRGLLYRRWMPENRPSTTVLQLVAPPVIRREIMEMLHGGRTAGHLGIRKTLERVRQRFTWPGMRVDIHRWCRKCDACAQRKGRRHRRAGLQQQIVGAPWERVAIDYLGPLPTTERGNKYILVASDYFTKWTEAFALPTMTALRTADCLVTELFARFGVPRRLHSDQGTNFESQLFAAVCEALGIDKTRTTPYHPQSDGQVERFNRTVQDMLGKVVNQQRNDWDDHLPFVMAAYRGTVHESTGCSPNLLLFGREVGMAADLLMEAAPETDEPTCPVEYVEWLRTATREAHEYARQQLGRSALRQKKAYDSRVVFSAVPADTWVWYWYPPADRKLGCPWTGPYLVIRAQGKLRWIQRADGAPIRIVVVDELKPYEGENPPPRWATTDGRKEDESAEMERVIDTQSTDEELSDETAIEGRGRDAQRVEESGGNGPASPRQGRHNYEDDEREDAVETSFIIEEVEVPAGPKTPTSSELVSNASATEIVTEEREEEMVTESVVEIEEDKAEVTAELDAEERVERVEDATVTEIIGEGTRREAAAEPNQKRSHASRPAMETRYKKEGIALMPSGITTRGHRPIRPPRYFGFPLKKGAVGMVWKATRMWVCGEE</sequence>
<dbReference type="InterPro" id="IPR050951">
    <property type="entry name" value="Retrovirus_Pol_polyprotein"/>
</dbReference>
<keyword evidence="4" id="KW-1185">Reference proteome</keyword>
<feature type="compositionally biased region" description="Acidic residues" evidence="2">
    <location>
        <begin position="556"/>
        <end position="566"/>
    </location>
</feature>
<evidence type="ECO:0000256" key="2">
    <source>
        <dbReference type="SAM" id="MobiDB-lite"/>
    </source>
</evidence>
<feature type="region of interest" description="Disordered" evidence="2">
    <location>
        <begin position="525"/>
        <end position="600"/>
    </location>
</feature>
<dbReference type="InterPro" id="IPR001584">
    <property type="entry name" value="Integrase_cat-core"/>
</dbReference>
<feature type="region of interest" description="Disordered" evidence="2">
    <location>
        <begin position="617"/>
        <end position="649"/>
    </location>
</feature>
<feature type="region of interest" description="Disordered" evidence="2">
    <location>
        <begin position="1"/>
        <end position="80"/>
    </location>
</feature>
<feature type="region of interest" description="Disordered" evidence="2">
    <location>
        <begin position="683"/>
        <end position="707"/>
    </location>
</feature>
<dbReference type="InterPro" id="IPR012337">
    <property type="entry name" value="RNaseH-like_sf"/>
</dbReference>
<accession>A0ABM1EZH0</accession>
<name>A0ABM1EZH0_PRICU</name>
<proteinExistence type="predicted"/>
<dbReference type="InterPro" id="IPR036397">
    <property type="entry name" value="RNaseH_sf"/>
</dbReference>
<dbReference type="PROSITE" id="PS50994">
    <property type="entry name" value="INTEGRASE"/>
    <property type="match status" value="1"/>
</dbReference>
<feature type="compositionally biased region" description="Polar residues" evidence="2">
    <location>
        <begin position="621"/>
        <end position="633"/>
    </location>
</feature>
<evidence type="ECO:0000313" key="5">
    <source>
        <dbReference type="RefSeq" id="XP_014677591.1"/>
    </source>
</evidence>
<feature type="compositionally biased region" description="Acidic residues" evidence="2">
    <location>
        <begin position="640"/>
        <end position="649"/>
    </location>
</feature>
<gene>
    <name evidence="5" type="primary">LOC106817443</name>
</gene>
<reference evidence="5" key="1">
    <citation type="submission" date="2025-08" db="UniProtKB">
        <authorList>
            <consortium name="RefSeq"/>
        </authorList>
    </citation>
    <scope>IDENTIFICATION</scope>
</reference>
<feature type="compositionally biased region" description="Low complexity" evidence="2">
    <location>
        <begin position="10"/>
        <end position="28"/>
    </location>
</feature>
<dbReference type="Proteomes" id="UP000695022">
    <property type="component" value="Unplaced"/>
</dbReference>
<evidence type="ECO:0000259" key="3">
    <source>
        <dbReference type="PROSITE" id="PS50994"/>
    </source>
</evidence>
<dbReference type="GeneID" id="106817443"/>
<feature type="compositionally biased region" description="Basic and acidic residues" evidence="2">
    <location>
        <begin position="538"/>
        <end position="552"/>
    </location>
</feature>